<evidence type="ECO:0000313" key="2">
    <source>
        <dbReference type="Proteomes" id="UP000179807"/>
    </source>
</evidence>
<organism evidence="1 2">
    <name type="scientific">Tritrichomonas foetus</name>
    <dbReference type="NCBI Taxonomy" id="1144522"/>
    <lineage>
        <taxon>Eukaryota</taxon>
        <taxon>Metamonada</taxon>
        <taxon>Parabasalia</taxon>
        <taxon>Tritrichomonadida</taxon>
        <taxon>Tritrichomonadidae</taxon>
        <taxon>Tritrichomonas</taxon>
    </lineage>
</organism>
<sequence length="418" mass="47440">MSEGLIDAPPPESGLPKSFNVLPTVANPLIPRLIDLCLNTIIANYESCTELHLVPRKYHQKVLRSIPENISFPIAVMTIPDGIFWKRLMLSQFPDVPRDPARKNWKSFFFENYAARKLENASESNIDEISHELRIIGPFIRKITLTRSPAKISMFKLFRTFRGLKSLSLVYGEPRRNFAQYEEFDSFDIRAEHSATLRDCQVMCADFINLGKYCSLQEFDMTDNSLTDQAVVKVAEGLFKAFNSLTSLTFAHNEIRQNGAHAIGSILLHSPIRKLDLSDNQIGSNGVQKLCECAKQSSTLEELNLSSNQIGNNGILFVALLIKTSKSLKKLDISGNRISNFKDIIEALNVTTSLVDLNIAVNPIDEDDYDVIQKLVQDPNRREDMILDKLDMRRYDLTEEDFMIKTTETSEAPLLRFK</sequence>
<dbReference type="EMBL" id="MLAK01000068">
    <property type="protein sequence ID" value="OHT16819.1"/>
    <property type="molecule type" value="Genomic_DNA"/>
</dbReference>
<dbReference type="InterPro" id="IPR032675">
    <property type="entry name" value="LRR_dom_sf"/>
</dbReference>
<evidence type="ECO:0008006" key="3">
    <source>
        <dbReference type="Google" id="ProtNLM"/>
    </source>
</evidence>
<dbReference type="SMART" id="SM00368">
    <property type="entry name" value="LRR_RI"/>
    <property type="match status" value="3"/>
</dbReference>
<dbReference type="AlphaFoldDB" id="A0A1J4L026"/>
<accession>A0A1J4L026</accession>
<dbReference type="OrthoDB" id="341587at2759"/>
<protein>
    <recommendedName>
        <fullName evidence="3">Leucine Rich Repeat family protein</fullName>
    </recommendedName>
</protein>
<dbReference type="PROSITE" id="PS51450">
    <property type="entry name" value="LRR"/>
    <property type="match status" value="1"/>
</dbReference>
<proteinExistence type="predicted"/>
<reference evidence="1" key="1">
    <citation type="submission" date="2016-10" db="EMBL/GenBank/DDBJ databases">
        <authorList>
            <person name="Benchimol M."/>
            <person name="Almeida L.G."/>
            <person name="Vasconcelos A.T."/>
            <person name="Perreira-Neves A."/>
            <person name="Rosa I.A."/>
            <person name="Tasca T."/>
            <person name="Bogo M.R."/>
            <person name="de Souza W."/>
        </authorList>
    </citation>
    <scope>NUCLEOTIDE SEQUENCE [LARGE SCALE GENOMIC DNA]</scope>
    <source>
        <strain evidence="1">K</strain>
    </source>
</reference>
<evidence type="ECO:0000313" key="1">
    <source>
        <dbReference type="EMBL" id="OHT16819.1"/>
    </source>
</evidence>
<comment type="caution">
    <text evidence="1">The sequence shown here is derived from an EMBL/GenBank/DDBJ whole genome shotgun (WGS) entry which is preliminary data.</text>
</comment>
<name>A0A1J4L026_9EUKA</name>
<dbReference type="Gene3D" id="3.80.10.10">
    <property type="entry name" value="Ribonuclease Inhibitor"/>
    <property type="match status" value="1"/>
</dbReference>
<gene>
    <name evidence="1" type="ORF">TRFO_12898</name>
</gene>
<dbReference type="Proteomes" id="UP000179807">
    <property type="component" value="Unassembled WGS sequence"/>
</dbReference>
<dbReference type="PANTHER" id="PTHR24114">
    <property type="entry name" value="LEUCINE RICH REPEAT FAMILY PROTEIN"/>
    <property type="match status" value="1"/>
</dbReference>
<dbReference type="SUPFAM" id="SSF52047">
    <property type="entry name" value="RNI-like"/>
    <property type="match status" value="1"/>
</dbReference>
<dbReference type="GeneID" id="94831618"/>
<dbReference type="InterPro" id="IPR052394">
    <property type="entry name" value="LRR-containing"/>
</dbReference>
<dbReference type="Pfam" id="PF13516">
    <property type="entry name" value="LRR_6"/>
    <property type="match status" value="3"/>
</dbReference>
<dbReference type="PANTHER" id="PTHR24114:SF2">
    <property type="entry name" value="F-BOX DOMAIN-CONTAINING PROTEIN-RELATED"/>
    <property type="match status" value="1"/>
</dbReference>
<keyword evidence="2" id="KW-1185">Reference proteome</keyword>
<dbReference type="RefSeq" id="XP_068369955.1">
    <property type="nucleotide sequence ID" value="XM_068496914.1"/>
</dbReference>
<dbReference type="InterPro" id="IPR001611">
    <property type="entry name" value="Leu-rich_rpt"/>
</dbReference>
<dbReference type="VEuPathDB" id="TrichDB:TRFO_12898"/>